<sequence>MKDTEIRKLENVKITDSFWRSRMDVIRDEVIPYQWEALNDRIPDAPASHAMENFKIAAGESTGEFYGFVFQDSDVAKWLEATAYSLETDPNPDLEKTADEVIDLIGRAQQKNGYLNTFFSVKEPDGKWSNLRDQHEMYCAGHMIEAAVAYYQVTGKRKLLDIMCRFVDHIDSVFGKEENKIRGYDGHQEIELALVKLYQVTGNERYLSLSKLFIDERGQQPHFFDLEKEARHDDKKFWWDDAEFGPYSYHQAHLPVRQQKEAVGHAVRAMYMYTAMADLAKETGDESLKEATETLWENVTQKQMYITGGVGSQVWGEAFSFDYDLPNDTCYTETCASIGLVFWANRMLNLEKNSKYADVMERALYNGTISGMDLSGKKFFYVNPLEVHPKSSEKRHDKGHVKPIRQKWYSCACCPPNLARLIASIGRYIYSVNQNEVFVHLYMGNESELNIDGQNVQLVQETNYPWDGQVKITLSPEKSSEFTTAVRIPGWCQGAVLKVNGEFIEVNTCLKNGYAYLTRLWEKGDEIEIHFPMPVEKIRSNPNVRENAGKVALQRGPVVYCLEEVDNGVNLPSITLPQNSKLQATFEENLLDGVCVVTAHAEQVDETAWNGELYKPIERRTKPISIKAVPYFSWCNREPGEMLVWITEK</sequence>
<dbReference type="InterPro" id="IPR008928">
    <property type="entry name" value="6-hairpin_glycosidase_sf"/>
</dbReference>
<keyword evidence="5" id="KW-1185">Reference proteome</keyword>
<evidence type="ECO:0000313" key="4">
    <source>
        <dbReference type="EMBL" id="MFB3169235.1"/>
    </source>
</evidence>
<evidence type="ECO:0000259" key="2">
    <source>
        <dbReference type="Pfam" id="PF20736"/>
    </source>
</evidence>
<dbReference type="RefSeq" id="WP_306076466.1">
    <property type="nucleotide sequence ID" value="NZ_JAROBZ020000001.1"/>
</dbReference>
<evidence type="ECO:0000313" key="5">
    <source>
        <dbReference type="Proteomes" id="UP001241748"/>
    </source>
</evidence>
<dbReference type="EMBL" id="JAROBZ020000001">
    <property type="protein sequence ID" value="MFB3169235.1"/>
    <property type="molecule type" value="Genomic_DNA"/>
</dbReference>
<feature type="domain" description="Non-reducing end beta-L-arabinofuranosidase-like GH127 C-terminal" evidence="3">
    <location>
        <begin position="535"/>
        <end position="646"/>
    </location>
</feature>
<organism evidence="4 5">
    <name type="scientific">Neobacillus driksii</name>
    <dbReference type="NCBI Taxonomy" id="3035913"/>
    <lineage>
        <taxon>Bacteria</taxon>
        <taxon>Bacillati</taxon>
        <taxon>Bacillota</taxon>
        <taxon>Bacilli</taxon>
        <taxon>Bacillales</taxon>
        <taxon>Bacillaceae</taxon>
        <taxon>Neobacillus</taxon>
    </lineage>
</organism>
<name>A0ABV4YWN3_9BACI</name>
<dbReference type="InterPro" id="IPR049174">
    <property type="entry name" value="Beta-AFase-like"/>
</dbReference>
<proteinExistence type="predicted"/>
<dbReference type="Pfam" id="PF07944">
    <property type="entry name" value="Beta-AFase-like_GH127_cat"/>
    <property type="match status" value="1"/>
</dbReference>
<dbReference type="Gene3D" id="1.50.10.20">
    <property type="match status" value="1"/>
</dbReference>
<dbReference type="InterPro" id="IPR049049">
    <property type="entry name" value="Beta-AFase-like_GH127_C"/>
</dbReference>
<dbReference type="PANTHER" id="PTHR43465">
    <property type="entry name" value="DUF1680 DOMAIN PROTEIN (AFU_ORTHOLOGUE AFUA_1G08910)"/>
    <property type="match status" value="1"/>
</dbReference>
<feature type="domain" description="Non-reducing end beta-L-arabinofuranosidase-like GH127 middle" evidence="2">
    <location>
        <begin position="437"/>
        <end position="533"/>
    </location>
</feature>
<dbReference type="Pfam" id="PF20736">
    <property type="entry name" value="Glyco_hydro127M"/>
    <property type="match status" value="1"/>
</dbReference>
<evidence type="ECO:0000259" key="1">
    <source>
        <dbReference type="Pfam" id="PF07944"/>
    </source>
</evidence>
<dbReference type="InterPro" id="IPR012878">
    <property type="entry name" value="Beta-AFase-like_GH127_cat"/>
</dbReference>
<dbReference type="InterPro" id="IPR049046">
    <property type="entry name" value="Beta-AFase-like_GH127_middle"/>
</dbReference>
<dbReference type="Proteomes" id="UP001241748">
    <property type="component" value="Unassembled WGS sequence"/>
</dbReference>
<dbReference type="Pfam" id="PF20737">
    <property type="entry name" value="Glyco_hydro127C"/>
    <property type="match status" value="1"/>
</dbReference>
<feature type="domain" description="Non-reducing end beta-L-arabinofuranosidase-like GH127 catalytic" evidence="1">
    <location>
        <begin position="11"/>
        <end position="426"/>
    </location>
</feature>
<evidence type="ECO:0000259" key="3">
    <source>
        <dbReference type="Pfam" id="PF20737"/>
    </source>
</evidence>
<dbReference type="SUPFAM" id="SSF48208">
    <property type="entry name" value="Six-hairpin glycosidases"/>
    <property type="match status" value="1"/>
</dbReference>
<accession>A0ABV4YWN3</accession>
<dbReference type="PANTHER" id="PTHR43465:SF2">
    <property type="entry name" value="DUF1680 DOMAIN PROTEIN (AFU_ORTHOLOGUE AFUA_1G08910)"/>
    <property type="match status" value="1"/>
</dbReference>
<gene>
    <name evidence="4" type="ORF">P5G62_019085</name>
</gene>
<protein>
    <submittedName>
        <fullName evidence="4">Beta-L-arabinofuranosidase domain-containing protein</fullName>
    </submittedName>
</protein>
<comment type="caution">
    <text evidence="4">The sequence shown here is derived from an EMBL/GenBank/DDBJ whole genome shotgun (WGS) entry which is preliminary data.</text>
</comment>
<reference evidence="4 5" key="1">
    <citation type="submission" date="2024-05" db="EMBL/GenBank/DDBJ databases">
        <authorList>
            <person name="Venkateswaran K."/>
        </authorList>
    </citation>
    <scope>NUCLEOTIDE SEQUENCE [LARGE SCALE GENOMIC DNA]</scope>
    <source>
        <strain evidence="4 5">179-C4-2-HS</strain>
    </source>
</reference>